<dbReference type="InterPro" id="IPR027417">
    <property type="entry name" value="P-loop_NTPase"/>
</dbReference>
<dbReference type="EMBL" id="JBGBPQ010000018">
    <property type="protein sequence ID" value="KAL1507372.1"/>
    <property type="molecule type" value="Genomic_DNA"/>
</dbReference>
<reference evidence="8 9" key="1">
    <citation type="journal article" date="2024" name="Science">
        <title>Giant polyketide synthase enzymes in the biosynthesis of giant marine polyether toxins.</title>
        <authorList>
            <person name="Fallon T.R."/>
            <person name="Shende V.V."/>
            <person name="Wierzbicki I.H."/>
            <person name="Pendleton A.L."/>
            <person name="Watervoot N.F."/>
            <person name="Auber R.P."/>
            <person name="Gonzalez D.J."/>
            <person name="Wisecaver J.H."/>
            <person name="Moore B.S."/>
        </authorList>
    </citation>
    <scope>NUCLEOTIDE SEQUENCE [LARGE SCALE GENOMIC DNA]</scope>
    <source>
        <strain evidence="8 9">12B1</strain>
    </source>
</reference>
<evidence type="ECO:0000256" key="6">
    <source>
        <dbReference type="SAM" id="MobiDB-lite"/>
    </source>
</evidence>
<dbReference type="Gene3D" id="1.10.1580.10">
    <property type="match status" value="1"/>
</dbReference>
<dbReference type="PRINTS" id="PR00326">
    <property type="entry name" value="GTP1OBG"/>
</dbReference>
<comment type="caution">
    <text evidence="8">The sequence shown here is derived from an EMBL/GenBank/DDBJ whole genome shotgun (WGS) entry which is preliminary data.</text>
</comment>
<dbReference type="FunFam" id="1.10.1580.10:FF:000002">
    <property type="entry name" value="Guanine nucleotide-binding protein-like 3 (nucleolar)-like"/>
    <property type="match status" value="1"/>
</dbReference>
<evidence type="ECO:0000313" key="9">
    <source>
        <dbReference type="Proteomes" id="UP001515480"/>
    </source>
</evidence>
<dbReference type="CDD" id="cd04178">
    <property type="entry name" value="Nucleostemin_like"/>
    <property type="match status" value="1"/>
</dbReference>
<keyword evidence="5" id="KW-0539">Nucleus</keyword>
<dbReference type="Proteomes" id="UP001515480">
    <property type="component" value="Unassembled WGS sequence"/>
</dbReference>
<protein>
    <recommendedName>
        <fullName evidence="7">CP-type G domain-containing protein</fullName>
    </recommendedName>
</protein>
<dbReference type="AlphaFoldDB" id="A0AB34IW29"/>
<keyword evidence="3" id="KW-0175">Coiled coil</keyword>
<keyword evidence="9" id="KW-1185">Reference proteome</keyword>
<dbReference type="Gene3D" id="3.40.50.300">
    <property type="entry name" value="P-loop containing nucleotide triphosphate hydrolases"/>
    <property type="match status" value="1"/>
</dbReference>
<comment type="subcellular location">
    <subcellularLocation>
        <location evidence="1">Nucleus</location>
        <location evidence="1">Nucleolus</location>
    </subcellularLocation>
</comment>
<dbReference type="GO" id="GO:0005525">
    <property type="term" value="F:GTP binding"/>
    <property type="evidence" value="ECO:0007669"/>
    <property type="project" value="UniProtKB-KW"/>
</dbReference>
<gene>
    <name evidence="8" type="ORF">AB1Y20_008218</name>
</gene>
<dbReference type="SUPFAM" id="SSF52540">
    <property type="entry name" value="P-loop containing nucleoside triphosphate hydrolases"/>
    <property type="match status" value="1"/>
</dbReference>
<dbReference type="InterPro" id="IPR023179">
    <property type="entry name" value="GTP-bd_ortho_bundle_sf"/>
</dbReference>
<organism evidence="8 9">
    <name type="scientific">Prymnesium parvum</name>
    <name type="common">Toxic golden alga</name>
    <dbReference type="NCBI Taxonomy" id="97485"/>
    <lineage>
        <taxon>Eukaryota</taxon>
        <taxon>Haptista</taxon>
        <taxon>Haptophyta</taxon>
        <taxon>Prymnesiophyceae</taxon>
        <taxon>Prymnesiales</taxon>
        <taxon>Prymnesiaceae</taxon>
        <taxon>Prymnesium</taxon>
    </lineage>
</organism>
<dbReference type="GO" id="GO:0005730">
    <property type="term" value="C:nucleolus"/>
    <property type="evidence" value="ECO:0007669"/>
    <property type="project" value="UniProtKB-SubCell"/>
</dbReference>
<evidence type="ECO:0000313" key="8">
    <source>
        <dbReference type="EMBL" id="KAL1507372.1"/>
    </source>
</evidence>
<evidence type="ECO:0000256" key="1">
    <source>
        <dbReference type="ARBA" id="ARBA00004604"/>
    </source>
</evidence>
<dbReference type="Pfam" id="PF01926">
    <property type="entry name" value="MMR_HSR1"/>
    <property type="match status" value="1"/>
</dbReference>
<proteinExistence type="predicted"/>
<feature type="compositionally biased region" description="Basic residues" evidence="6">
    <location>
        <begin position="29"/>
        <end position="51"/>
    </location>
</feature>
<dbReference type="InterPro" id="IPR030378">
    <property type="entry name" value="G_CP_dom"/>
</dbReference>
<keyword evidence="4" id="KW-0342">GTP-binding</keyword>
<dbReference type="PANTHER" id="PTHR11089:SF30">
    <property type="entry name" value="GUANINE NUCLEOTIDE-BINDING PROTEIN-LIKE 3 HOMOLOG"/>
    <property type="match status" value="1"/>
</dbReference>
<evidence type="ECO:0000256" key="5">
    <source>
        <dbReference type="ARBA" id="ARBA00023242"/>
    </source>
</evidence>
<feature type="region of interest" description="Disordered" evidence="6">
    <location>
        <begin position="27"/>
        <end position="74"/>
    </location>
</feature>
<evidence type="ECO:0000256" key="3">
    <source>
        <dbReference type="ARBA" id="ARBA00023054"/>
    </source>
</evidence>
<dbReference type="PANTHER" id="PTHR11089">
    <property type="entry name" value="GTP-BINDING PROTEIN-RELATED"/>
    <property type="match status" value="1"/>
</dbReference>
<feature type="compositionally biased region" description="Low complexity" evidence="6">
    <location>
        <begin position="62"/>
        <end position="71"/>
    </location>
</feature>
<dbReference type="PROSITE" id="PS51721">
    <property type="entry name" value="G_CP"/>
    <property type="match status" value="1"/>
</dbReference>
<name>A0AB34IW29_PRYPA</name>
<dbReference type="GO" id="GO:0051239">
    <property type="term" value="P:regulation of multicellular organismal process"/>
    <property type="evidence" value="ECO:0007669"/>
    <property type="project" value="UniProtKB-ARBA"/>
</dbReference>
<keyword evidence="2" id="KW-0547">Nucleotide-binding</keyword>
<evidence type="ECO:0000259" key="7">
    <source>
        <dbReference type="PROSITE" id="PS51721"/>
    </source>
</evidence>
<dbReference type="FunFam" id="3.40.50.300:FF:000571">
    <property type="entry name" value="Guanine nucleotide-binding protein-like NSN1"/>
    <property type="match status" value="1"/>
</dbReference>
<accession>A0AB34IW29</accession>
<dbReference type="GO" id="GO:0050793">
    <property type="term" value="P:regulation of developmental process"/>
    <property type="evidence" value="ECO:0007669"/>
    <property type="project" value="UniProtKB-ARBA"/>
</dbReference>
<dbReference type="InterPro" id="IPR050755">
    <property type="entry name" value="TRAFAC_YlqF/YawG_RiboMat"/>
</dbReference>
<evidence type="ECO:0000256" key="2">
    <source>
        <dbReference type="ARBA" id="ARBA00022741"/>
    </source>
</evidence>
<sequence>MPRRGKSGGNKMSHSIKKLLRREGAHCGVKGKKSKLKLPHHPGAKPPSRRMQRAEARDGEAMAEATATSARAEARRQLGRAKRLEETARRRGLVVGGGAAALSGAPMEEAEAAAEAKAAAAKAATRALSCAPCSQRSFQRELAAVLHASDVLLEVLDARDPMGCRCVPLEEAVLQRFAGKRVVLVLNKVDLVPPEVTARWLAYLRQYFPTLPFKASTQQKDIGRAATHKTGALASYGSEAYGGEQLLQLLKNYSRSRGMKTAITVGIVGYPNVGKSSLINSLKRARAVNVGATPGVTTTAQTVAIDSKVKLMDCPGIVFARAASEEEAADVALRNCVRVEKLDDPVAPVEAILRRVGAAQLMAQYDVAPFDGAEQFLTLLAARRGHLRKGGGADHEAAARAVLHDWNSGVIRYHTEPPRGGGKVEVVAHLAAEFDWNAPVKTGGADEVVEASGSRAAAAARRAECKRVATTKRSPLLVSAASARAMVHQRLGDEHDQYNFQPNKAIRKQAKVIKKAKRKAAAASMQM</sequence>
<feature type="domain" description="CP-type G" evidence="7">
    <location>
        <begin position="139"/>
        <end position="320"/>
    </location>
</feature>
<evidence type="ECO:0000256" key="4">
    <source>
        <dbReference type="ARBA" id="ARBA00023134"/>
    </source>
</evidence>
<dbReference type="InterPro" id="IPR006073">
    <property type="entry name" value="GTP-bd"/>
</dbReference>